<dbReference type="InterPro" id="IPR015876">
    <property type="entry name" value="Acyl-CoA_DS"/>
</dbReference>
<feature type="transmembrane region" description="Helical" evidence="12">
    <location>
        <begin position="16"/>
        <end position="38"/>
    </location>
</feature>
<keyword evidence="9" id="KW-0443">Lipid metabolism</keyword>
<proteinExistence type="inferred from homology"/>
<dbReference type="PANTHER" id="PTHR11351">
    <property type="entry name" value="ACYL-COA DESATURASE"/>
    <property type="match status" value="1"/>
</dbReference>
<reference evidence="15" key="1">
    <citation type="submission" date="2018-02" db="EMBL/GenBank/DDBJ databases">
        <authorList>
            <person name="Hausmann B."/>
        </authorList>
    </citation>
    <scope>NUCLEOTIDE SEQUENCE [LARGE SCALE GENOMIC DNA]</scope>
    <source>
        <strain evidence="15">Peat soil MAG SbA1</strain>
    </source>
</reference>
<feature type="domain" description="Fatty acid desaturase" evidence="13">
    <location>
        <begin position="40"/>
        <end position="260"/>
    </location>
</feature>
<feature type="transmembrane region" description="Helical" evidence="12">
    <location>
        <begin position="162"/>
        <end position="183"/>
    </location>
</feature>
<dbReference type="CDD" id="cd03505">
    <property type="entry name" value="Delta9-FADS-like"/>
    <property type="match status" value="1"/>
</dbReference>
<dbReference type="InterPro" id="IPR005804">
    <property type="entry name" value="FA_desaturase_dom"/>
</dbReference>
<evidence type="ECO:0000256" key="2">
    <source>
        <dbReference type="ARBA" id="ARBA00008749"/>
    </source>
</evidence>
<sequence>MELLDLQKSQAANNEVNWVTAAFMFAFHVGAVAALFFFTWKALFVAIFLWWVAGSLGIGLAYHRLLTHRGFKTYKWMEYFLTVCATLAMEGGPIFWVATHRIHHQYSDQEGDPHSPIDGKWWAHMGWIIMGKSMHHDTTTLARYVPDLTKDKFHVWITKYHYVPQIILGIVLFAIGGLPWLLWGAFLRTVFLLHATWLVNSATHSWGTRRFATRDLSTNSWWVALLTFGEGWHNNHHAHPTSAAHGFTWYEIDTNWYAIWALQKLGLIWDVKRVRLADVERGMVAAPNGRLITPSNAVEFWAAGD</sequence>
<name>A0A2U3KRN4_9BACT</name>
<comment type="subcellular location">
    <subcellularLocation>
        <location evidence="1">Membrane</location>
        <topology evidence="1">Multi-pass membrane protein</topology>
    </subcellularLocation>
</comment>
<protein>
    <submittedName>
        <fullName evidence="14">Delta-9 acyl-phospholipid desaturase</fullName>
        <ecNumber evidence="14">1.14.19.-</ecNumber>
    </submittedName>
</protein>
<dbReference type="Pfam" id="PF00487">
    <property type="entry name" value="FA_desaturase"/>
    <property type="match status" value="1"/>
</dbReference>
<evidence type="ECO:0000256" key="6">
    <source>
        <dbReference type="ARBA" id="ARBA00022989"/>
    </source>
</evidence>
<keyword evidence="10 12" id="KW-0472">Membrane</keyword>
<organism evidence="14 15">
    <name type="scientific">Candidatus Sulfotelmatobacter kueseliae</name>
    <dbReference type="NCBI Taxonomy" id="2042962"/>
    <lineage>
        <taxon>Bacteria</taxon>
        <taxon>Pseudomonadati</taxon>
        <taxon>Acidobacteriota</taxon>
        <taxon>Terriglobia</taxon>
        <taxon>Terriglobales</taxon>
        <taxon>Candidatus Korobacteraceae</taxon>
        <taxon>Candidatus Sulfotelmatobacter</taxon>
    </lineage>
</organism>
<keyword evidence="5" id="KW-0276">Fatty acid metabolism</keyword>
<keyword evidence="3" id="KW-0444">Lipid biosynthesis</keyword>
<keyword evidence="7 14" id="KW-0560">Oxidoreductase</keyword>
<dbReference type="GO" id="GO:0016717">
    <property type="term" value="F:oxidoreductase activity, acting on paired donors, with oxidation of a pair of donors resulting in the reduction of molecular oxygen to two molecules of water"/>
    <property type="evidence" value="ECO:0007669"/>
    <property type="project" value="InterPro"/>
</dbReference>
<evidence type="ECO:0000256" key="1">
    <source>
        <dbReference type="ARBA" id="ARBA00004141"/>
    </source>
</evidence>
<evidence type="ECO:0000256" key="10">
    <source>
        <dbReference type="ARBA" id="ARBA00023136"/>
    </source>
</evidence>
<evidence type="ECO:0000259" key="13">
    <source>
        <dbReference type="Pfam" id="PF00487"/>
    </source>
</evidence>
<dbReference type="OrthoDB" id="9768289at2"/>
<evidence type="ECO:0000256" key="4">
    <source>
        <dbReference type="ARBA" id="ARBA00022692"/>
    </source>
</evidence>
<dbReference type="AlphaFoldDB" id="A0A2U3KRN4"/>
<evidence type="ECO:0000256" key="5">
    <source>
        <dbReference type="ARBA" id="ARBA00022832"/>
    </source>
</evidence>
<dbReference type="EMBL" id="OMOD01000137">
    <property type="protein sequence ID" value="SPF42247.1"/>
    <property type="molecule type" value="Genomic_DNA"/>
</dbReference>
<dbReference type="GO" id="GO:0006633">
    <property type="term" value="P:fatty acid biosynthetic process"/>
    <property type="evidence" value="ECO:0007669"/>
    <property type="project" value="UniProtKB-KW"/>
</dbReference>
<evidence type="ECO:0000256" key="7">
    <source>
        <dbReference type="ARBA" id="ARBA00023002"/>
    </source>
</evidence>
<evidence type="ECO:0000313" key="14">
    <source>
        <dbReference type="EMBL" id="SPF42247.1"/>
    </source>
</evidence>
<feature type="transmembrane region" description="Helical" evidence="12">
    <location>
        <begin position="44"/>
        <end position="67"/>
    </location>
</feature>
<evidence type="ECO:0000256" key="8">
    <source>
        <dbReference type="ARBA" id="ARBA00023004"/>
    </source>
</evidence>
<comment type="similarity">
    <text evidence="2">Belongs to the fatty acid desaturase type 2 family.</text>
</comment>
<dbReference type="EC" id="1.14.19.-" evidence="14"/>
<evidence type="ECO:0000313" key="15">
    <source>
        <dbReference type="Proteomes" id="UP000238701"/>
    </source>
</evidence>
<evidence type="ECO:0000256" key="9">
    <source>
        <dbReference type="ARBA" id="ARBA00023098"/>
    </source>
</evidence>
<keyword evidence="8" id="KW-0408">Iron</keyword>
<keyword evidence="11" id="KW-0275">Fatty acid biosynthesis</keyword>
<dbReference type="PRINTS" id="PR00075">
    <property type="entry name" value="FACDDSATRASE"/>
</dbReference>
<keyword evidence="6 12" id="KW-1133">Transmembrane helix</keyword>
<feature type="transmembrane region" description="Helical" evidence="12">
    <location>
        <begin position="79"/>
        <end position="98"/>
    </location>
</feature>
<evidence type="ECO:0000256" key="11">
    <source>
        <dbReference type="ARBA" id="ARBA00023160"/>
    </source>
</evidence>
<gene>
    <name evidence="14" type="ORF">SBA1_430048</name>
</gene>
<accession>A0A2U3KRN4</accession>
<keyword evidence="4 12" id="KW-0812">Transmembrane</keyword>
<evidence type="ECO:0000256" key="12">
    <source>
        <dbReference type="SAM" id="Phobius"/>
    </source>
</evidence>
<dbReference type="Proteomes" id="UP000238701">
    <property type="component" value="Unassembled WGS sequence"/>
</dbReference>
<dbReference type="PANTHER" id="PTHR11351:SF31">
    <property type="entry name" value="DESATURASE 1, ISOFORM A-RELATED"/>
    <property type="match status" value="1"/>
</dbReference>
<evidence type="ECO:0000256" key="3">
    <source>
        <dbReference type="ARBA" id="ARBA00022516"/>
    </source>
</evidence>
<dbReference type="GO" id="GO:0016020">
    <property type="term" value="C:membrane"/>
    <property type="evidence" value="ECO:0007669"/>
    <property type="project" value="UniProtKB-SubCell"/>
</dbReference>